<reference evidence="1" key="1">
    <citation type="submission" date="2022-09" db="EMBL/GenBank/DDBJ databases">
        <title>Culturomic study of gut microbiota in children with autism spectrum disorder.</title>
        <authorList>
            <person name="Efimov B.A."/>
            <person name="Chaplin A.V."/>
            <person name="Sokolova S.R."/>
            <person name="Pikina A.P."/>
            <person name="Korzhanova M."/>
            <person name="Belova V."/>
            <person name="Korostin D."/>
        </authorList>
    </citation>
    <scope>NUCLEOTIDE SEQUENCE</scope>
    <source>
        <strain evidence="1">ASD5510</strain>
    </source>
</reference>
<dbReference type="AlphaFoldDB" id="A0A9J6QZQ9"/>
<keyword evidence="2" id="KW-1185">Reference proteome</keyword>
<gene>
    <name evidence="1" type="ORF">OBO34_21725</name>
</gene>
<evidence type="ECO:0000313" key="2">
    <source>
        <dbReference type="Proteomes" id="UP001065549"/>
    </source>
</evidence>
<organism evidence="1 2">
    <name type="scientific">Hominibacterium faecale</name>
    <dbReference type="NCBI Taxonomy" id="2839743"/>
    <lineage>
        <taxon>Bacteria</taxon>
        <taxon>Bacillati</taxon>
        <taxon>Bacillota</taxon>
        <taxon>Clostridia</taxon>
        <taxon>Peptostreptococcales</taxon>
        <taxon>Anaerovoracaceae</taxon>
        <taxon>Hominibacterium</taxon>
    </lineage>
</organism>
<name>A0A9J6QZQ9_9FIRM</name>
<proteinExistence type="predicted"/>
<protein>
    <submittedName>
        <fullName evidence="1">Uncharacterized protein</fullName>
    </submittedName>
</protein>
<evidence type="ECO:0000313" key="1">
    <source>
        <dbReference type="EMBL" id="MCU7380938.1"/>
    </source>
</evidence>
<comment type="caution">
    <text evidence="1">The sequence shown here is derived from an EMBL/GenBank/DDBJ whole genome shotgun (WGS) entry which is preliminary data.</text>
</comment>
<dbReference type="RefSeq" id="WP_148399094.1">
    <property type="nucleotide sequence ID" value="NZ_JAJAGH010000022.1"/>
</dbReference>
<dbReference type="EMBL" id="JAOSHN010000017">
    <property type="protein sequence ID" value="MCU7380938.1"/>
    <property type="molecule type" value="Genomic_DNA"/>
</dbReference>
<dbReference type="Proteomes" id="UP001065549">
    <property type="component" value="Unassembled WGS sequence"/>
</dbReference>
<sequence length="78" mass="8407">MIKKTWEDIDDILFDGNKDEIAALRCPECGGTLKFVFNKKTMGSVLECTACGAGQRGNGAAYVPNAVKYFGKSITIGK</sequence>
<accession>A0A9J6QZQ9</accession>